<evidence type="ECO:0000259" key="2">
    <source>
        <dbReference type="SMART" id="SM00065"/>
    </source>
</evidence>
<evidence type="ECO:0000313" key="3">
    <source>
        <dbReference type="EMBL" id="PIP16389.1"/>
    </source>
</evidence>
<dbReference type="InterPro" id="IPR029016">
    <property type="entry name" value="GAF-like_dom_sf"/>
</dbReference>
<dbReference type="Gene3D" id="1.10.3210.10">
    <property type="entry name" value="Hypothetical protein af1432"/>
    <property type="match status" value="1"/>
</dbReference>
<dbReference type="Gene3D" id="3.30.450.40">
    <property type="match status" value="1"/>
</dbReference>
<dbReference type="AlphaFoldDB" id="A0A2G9YAX5"/>
<keyword evidence="1" id="KW-1133">Transmembrane helix</keyword>
<accession>A0A2G9YAX5</accession>
<organism evidence="3 4">
    <name type="scientific">bacterium (Candidatus Ratteibacteria) CG23_combo_of_CG06-09_8_20_14_all_48_7</name>
    <dbReference type="NCBI Taxonomy" id="2014292"/>
    <lineage>
        <taxon>Bacteria</taxon>
        <taxon>Candidatus Ratteibacteria</taxon>
    </lineage>
</organism>
<dbReference type="Gene3D" id="1.10.1760.20">
    <property type="match status" value="1"/>
</dbReference>
<sequence length="341" mass="37809">MENPEEVVASYLRKTRTGQIICIILFFIFVSIVVRLTGGALSIYAYLLFVPILAAAFVYGWTWALLTSTAASFIATFLLSPNGVSFNSDLLDDFFVRFAIMGLVGVEAGIMAQRLRRETKEKELSHTSLQVKLQEMASLRTIDRAIVQDVDVYSLFPEIIKMVVESLSADVGIICITDGKGFQVAASYGVPEEIRREMEGFTICGEANRFWTQPRLITCRRLEDKAFCDWPDFDRLRQKLHLSCGCAVPLKVGSHHFGSLSLFFRSPDALDEGVAEEAEIFAGQVAVAVRNNQLLEEMSSLTFDLVQSLAGVVDMRDAYTGGHSERVTKYALGIGEELGLS</sequence>
<proteinExistence type="predicted"/>
<reference evidence="3 4" key="1">
    <citation type="submission" date="2017-09" db="EMBL/GenBank/DDBJ databases">
        <title>Depth-based differentiation of microbial function through sediment-hosted aquifers and enrichment of novel symbionts in the deep terrestrial subsurface.</title>
        <authorList>
            <person name="Probst A.J."/>
            <person name="Ladd B."/>
            <person name="Jarett J.K."/>
            <person name="Geller-Mcgrath D.E."/>
            <person name="Sieber C.M."/>
            <person name="Emerson J.B."/>
            <person name="Anantharaman K."/>
            <person name="Thomas B.C."/>
            <person name="Malmstrom R."/>
            <person name="Stieglmeier M."/>
            <person name="Klingl A."/>
            <person name="Woyke T."/>
            <person name="Ryan C.M."/>
            <person name="Banfield J.F."/>
        </authorList>
    </citation>
    <scope>NUCLEOTIDE SEQUENCE [LARGE SCALE GENOMIC DNA]</scope>
    <source>
        <strain evidence="3">CG23_combo_of_CG06-09_8_20_14_all_48_7</strain>
    </source>
</reference>
<dbReference type="SMART" id="SM00065">
    <property type="entry name" value="GAF"/>
    <property type="match status" value="1"/>
</dbReference>
<feature type="transmembrane region" description="Helical" evidence="1">
    <location>
        <begin position="43"/>
        <end position="74"/>
    </location>
</feature>
<keyword evidence="1" id="KW-0812">Transmembrane</keyword>
<name>A0A2G9YAX5_9BACT</name>
<dbReference type="PANTHER" id="PTHR43155:SF2">
    <property type="entry name" value="CYCLIC DI-GMP PHOSPHODIESTERASE PA4108"/>
    <property type="match status" value="1"/>
</dbReference>
<dbReference type="InterPro" id="IPR003018">
    <property type="entry name" value="GAF"/>
</dbReference>
<protein>
    <recommendedName>
        <fullName evidence="2">GAF domain-containing protein</fullName>
    </recommendedName>
</protein>
<feature type="transmembrane region" description="Helical" evidence="1">
    <location>
        <begin position="94"/>
        <end position="112"/>
    </location>
</feature>
<dbReference type="PANTHER" id="PTHR43155">
    <property type="entry name" value="CYCLIC DI-GMP PHOSPHODIESTERASE PA4108-RELATED"/>
    <property type="match status" value="1"/>
</dbReference>
<dbReference type="SUPFAM" id="SSF55781">
    <property type="entry name" value="GAF domain-like"/>
    <property type="match status" value="1"/>
</dbReference>
<evidence type="ECO:0000256" key="1">
    <source>
        <dbReference type="SAM" id="Phobius"/>
    </source>
</evidence>
<gene>
    <name evidence="3" type="ORF">COX46_02515</name>
</gene>
<feature type="non-terminal residue" evidence="3">
    <location>
        <position position="341"/>
    </location>
</feature>
<feature type="domain" description="GAF" evidence="2">
    <location>
        <begin position="151"/>
        <end position="299"/>
    </location>
</feature>
<keyword evidence="1" id="KW-0472">Membrane</keyword>
<dbReference type="EMBL" id="PCRF01000119">
    <property type="protein sequence ID" value="PIP16389.1"/>
    <property type="molecule type" value="Genomic_DNA"/>
</dbReference>
<evidence type="ECO:0000313" key="4">
    <source>
        <dbReference type="Proteomes" id="UP000230392"/>
    </source>
</evidence>
<dbReference type="Proteomes" id="UP000230392">
    <property type="component" value="Unassembled WGS sequence"/>
</dbReference>
<feature type="transmembrane region" description="Helical" evidence="1">
    <location>
        <begin position="17"/>
        <end position="36"/>
    </location>
</feature>
<comment type="caution">
    <text evidence="3">The sequence shown here is derived from an EMBL/GenBank/DDBJ whole genome shotgun (WGS) entry which is preliminary data.</text>
</comment>